<proteinExistence type="predicted"/>
<dbReference type="Proteomes" id="UP000299102">
    <property type="component" value="Unassembled WGS sequence"/>
</dbReference>
<sequence>MSIRSLKPVCDDIRARGQTSRPGVGIYFTTARTLHLTSRDRKQKHTKFVYISKDLSSLSSNCLGFVQIKTVTSNGIEIGSRRESRIESCTEIEFENGTMIDIERGTGSVLSHECDGDGSQEQ</sequence>
<name>A0A4C1VGH2_EUMVA</name>
<dbReference type="EMBL" id="BGZK01000328">
    <property type="protein sequence ID" value="GBP37104.1"/>
    <property type="molecule type" value="Genomic_DNA"/>
</dbReference>
<comment type="caution">
    <text evidence="1">The sequence shown here is derived from an EMBL/GenBank/DDBJ whole genome shotgun (WGS) entry which is preliminary data.</text>
</comment>
<organism evidence="1 2">
    <name type="scientific">Eumeta variegata</name>
    <name type="common">Bagworm moth</name>
    <name type="synonym">Eumeta japonica</name>
    <dbReference type="NCBI Taxonomy" id="151549"/>
    <lineage>
        <taxon>Eukaryota</taxon>
        <taxon>Metazoa</taxon>
        <taxon>Ecdysozoa</taxon>
        <taxon>Arthropoda</taxon>
        <taxon>Hexapoda</taxon>
        <taxon>Insecta</taxon>
        <taxon>Pterygota</taxon>
        <taxon>Neoptera</taxon>
        <taxon>Endopterygota</taxon>
        <taxon>Lepidoptera</taxon>
        <taxon>Glossata</taxon>
        <taxon>Ditrysia</taxon>
        <taxon>Tineoidea</taxon>
        <taxon>Psychidae</taxon>
        <taxon>Oiketicinae</taxon>
        <taxon>Eumeta</taxon>
    </lineage>
</organism>
<gene>
    <name evidence="1" type="ORF">EVAR_19233_1</name>
</gene>
<accession>A0A4C1VGH2</accession>
<keyword evidence="2" id="KW-1185">Reference proteome</keyword>
<evidence type="ECO:0000313" key="1">
    <source>
        <dbReference type="EMBL" id="GBP37104.1"/>
    </source>
</evidence>
<evidence type="ECO:0000313" key="2">
    <source>
        <dbReference type="Proteomes" id="UP000299102"/>
    </source>
</evidence>
<protein>
    <submittedName>
        <fullName evidence="1">Uncharacterized protein</fullName>
    </submittedName>
</protein>
<dbReference type="AlphaFoldDB" id="A0A4C1VGH2"/>
<reference evidence="1 2" key="1">
    <citation type="journal article" date="2019" name="Commun. Biol.">
        <title>The bagworm genome reveals a unique fibroin gene that provides high tensile strength.</title>
        <authorList>
            <person name="Kono N."/>
            <person name="Nakamura H."/>
            <person name="Ohtoshi R."/>
            <person name="Tomita M."/>
            <person name="Numata K."/>
            <person name="Arakawa K."/>
        </authorList>
    </citation>
    <scope>NUCLEOTIDE SEQUENCE [LARGE SCALE GENOMIC DNA]</scope>
</reference>